<feature type="compositionally biased region" description="Polar residues" evidence="1">
    <location>
        <begin position="22"/>
        <end position="33"/>
    </location>
</feature>
<feature type="region of interest" description="Disordered" evidence="1">
    <location>
        <begin position="1"/>
        <end position="41"/>
    </location>
</feature>
<keyword evidence="3" id="KW-1185">Reference proteome</keyword>
<evidence type="ECO:0000313" key="2">
    <source>
        <dbReference type="EMBL" id="TDL18599.1"/>
    </source>
</evidence>
<evidence type="ECO:0000313" key="3">
    <source>
        <dbReference type="Proteomes" id="UP000294933"/>
    </source>
</evidence>
<dbReference type="EMBL" id="ML170206">
    <property type="protein sequence ID" value="TDL18599.1"/>
    <property type="molecule type" value="Genomic_DNA"/>
</dbReference>
<dbReference type="Proteomes" id="UP000294933">
    <property type="component" value="Unassembled WGS sequence"/>
</dbReference>
<gene>
    <name evidence="2" type="ORF">BD410DRAFT_494140</name>
</gene>
<protein>
    <submittedName>
        <fullName evidence="2">Uncharacterized protein</fullName>
    </submittedName>
</protein>
<reference evidence="2 3" key="1">
    <citation type="submission" date="2018-06" db="EMBL/GenBank/DDBJ databases">
        <title>A transcriptomic atlas of mushroom development highlights an independent origin of complex multicellularity.</title>
        <authorList>
            <consortium name="DOE Joint Genome Institute"/>
            <person name="Krizsan K."/>
            <person name="Almasi E."/>
            <person name="Merenyi Z."/>
            <person name="Sahu N."/>
            <person name="Viragh M."/>
            <person name="Koszo T."/>
            <person name="Mondo S."/>
            <person name="Kiss B."/>
            <person name="Balint B."/>
            <person name="Kues U."/>
            <person name="Barry K."/>
            <person name="Hegedus J.C."/>
            <person name="Henrissat B."/>
            <person name="Johnson J."/>
            <person name="Lipzen A."/>
            <person name="Ohm R."/>
            <person name="Nagy I."/>
            <person name="Pangilinan J."/>
            <person name="Yan J."/>
            <person name="Xiong Y."/>
            <person name="Grigoriev I.V."/>
            <person name="Hibbett D.S."/>
            <person name="Nagy L.G."/>
        </authorList>
    </citation>
    <scope>NUCLEOTIDE SEQUENCE [LARGE SCALE GENOMIC DNA]</scope>
    <source>
        <strain evidence="2 3">SZMC22713</strain>
    </source>
</reference>
<sequence length="154" mass="17229">MTGRIHTNSLTSAHTVPRNPQEGLSYSSNNSESLCAKGPSMDGDNLSNTSTILGVDIHLQTDRIFNEFSINNHDRGNSNMQPSHPAIYTKGTRNDRVFSRWSKGHSLSECDVGSPYPWDRKRLLGIRSNRVLLTLIPGQHISRAYPSTIRPWVN</sequence>
<feature type="compositionally biased region" description="Polar residues" evidence="1">
    <location>
        <begin position="1"/>
        <end position="14"/>
    </location>
</feature>
<accession>A0A4Y7PVI9</accession>
<dbReference type="AlphaFoldDB" id="A0A4Y7PVI9"/>
<proteinExistence type="predicted"/>
<evidence type="ECO:0000256" key="1">
    <source>
        <dbReference type="SAM" id="MobiDB-lite"/>
    </source>
</evidence>
<name>A0A4Y7PVI9_9AGAM</name>
<dbReference type="VEuPathDB" id="FungiDB:BD410DRAFT_494140"/>
<organism evidence="2 3">
    <name type="scientific">Rickenella mellea</name>
    <dbReference type="NCBI Taxonomy" id="50990"/>
    <lineage>
        <taxon>Eukaryota</taxon>
        <taxon>Fungi</taxon>
        <taxon>Dikarya</taxon>
        <taxon>Basidiomycota</taxon>
        <taxon>Agaricomycotina</taxon>
        <taxon>Agaricomycetes</taxon>
        <taxon>Hymenochaetales</taxon>
        <taxon>Rickenellaceae</taxon>
        <taxon>Rickenella</taxon>
    </lineage>
</organism>